<dbReference type="InterPro" id="IPR010262">
    <property type="entry name" value="Arylsulfotransferase_bact"/>
</dbReference>
<dbReference type="PANTHER" id="PTHR35340:SF5">
    <property type="entry name" value="ASST-DOMAIN-CONTAINING PROTEIN"/>
    <property type="match status" value="1"/>
</dbReference>
<dbReference type="PROSITE" id="PS51257">
    <property type="entry name" value="PROKAR_LIPOPROTEIN"/>
    <property type="match status" value="1"/>
</dbReference>
<dbReference type="Proteomes" id="UP001597116">
    <property type="component" value="Unassembled WGS sequence"/>
</dbReference>
<protein>
    <submittedName>
        <fullName evidence="1">Aryl-sulfate sulfotransferase</fullName>
    </submittedName>
</protein>
<evidence type="ECO:0000313" key="1">
    <source>
        <dbReference type="EMBL" id="MFD1144801.1"/>
    </source>
</evidence>
<dbReference type="Pfam" id="PF05935">
    <property type="entry name" value="Arylsulfotrans"/>
    <property type="match status" value="1"/>
</dbReference>
<keyword evidence="2" id="KW-1185">Reference proteome</keyword>
<accession>A0ABW3QK00</accession>
<evidence type="ECO:0000313" key="2">
    <source>
        <dbReference type="Proteomes" id="UP001597116"/>
    </source>
</evidence>
<comment type="caution">
    <text evidence="1">The sequence shown here is derived from an EMBL/GenBank/DDBJ whole genome shotgun (WGS) entry which is preliminary data.</text>
</comment>
<dbReference type="PANTHER" id="PTHR35340">
    <property type="entry name" value="PQQ ENZYME REPEAT PROTEIN-RELATED"/>
    <property type="match status" value="1"/>
</dbReference>
<proteinExistence type="predicted"/>
<reference evidence="2" key="1">
    <citation type="journal article" date="2019" name="Int. J. Syst. Evol. Microbiol.">
        <title>The Global Catalogue of Microorganisms (GCM) 10K type strain sequencing project: providing services to taxonomists for standard genome sequencing and annotation.</title>
        <authorList>
            <consortium name="The Broad Institute Genomics Platform"/>
            <consortium name="The Broad Institute Genome Sequencing Center for Infectious Disease"/>
            <person name="Wu L."/>
            <person name="Ma J."/>
        </authorList>
    </citation>
    <scope>NUCLEOTIDE SEQUENCE [LARGE SCALE GENOMIC DNA]</scope>
    <source>
        <strain evidence="2">CCUG 55608</strain>
    </source>
</reference>
<name>A0ABW3QK00_9BACT</name>
<sequence>MATLKTPFYLILLLAGIGLSCQKDLEEAASPALQTVSVSNQESSALVAQIKFSLTRESSAVVIYWPVSGTEQNALQSAVSGIKKNHAIPLFQLRAQTTYQYKILLIDPNGQKKEAGPPETFTTAAVPEWLKKYYDESENRIQESLTGYYLVIPAAQPGGLLLLNRRGELSWYWSPPARYVVKTARFTPKNSLLMLLDEHGTPYNDGNVVLETNLAGDTLALFRMGEKGFDKWLHHDLQMDANGNLVAITNETKNNLPGDGLLMLDPQGRKLWEWSTFQELTDIDPTQYAQPWGNSLVIDKDNHYLVSFRALSQVWKIHSGTGKVLWKLGKNGTVKTPTGTDFLFQHFAHRNAQDEIMLFDNGGPLRPQTRVLSFRINETTLEATPSLNFALPGNLYSAIMGSAALLPDGSILSASAVNGKLVKTDPSGRIIWTLTTSQPIYRADYVPNPFGQAQ</sequence>
<dbReference type="EMBL" id="JBHTLP010000023">
    <property type="protein sequence ID" value="MFD1144801.1"/>
    <property type="molecule type" value="Genomic_DNA"/>
</dbReference>
<dbReference type="RefSeq" id="WP_265993867.1">
    <property type="nucleotide sequence ID" value="NZ_CP110973.1"/>
</dbReference>
<dbReference type="SUPFAM" id="SSF63829">
    <property type="entry name" value="Calcium-dependent phosphotriesterase"/>
    <property type="match status" value="1"/>
</dbReference>
<gene>
    <name evidence="1" type="ORF">ACFQ4C_26970</name>
</gene>
<dbReference type="InterPro" id="IPR053143">
    <property type="entry name" value="Arylsulfate_ST"/>
</dbReference>
<organism evidence="1 2">
    <name type="scientific">Larkinella insperata</name>
    <dbReference type="NCBI Taxonomy" id="332158"/>
    <lineage>
        <taxon>Bacteria</taxon>
        <taxon>Pseudomonadati</taxon>
        <taxon>Bacteroidota</taxon>
        <taxon>Cytophagia</taxon>
        <taxon>Cytophagales</taxon>
        <taxon>Spirosomataceae</taxon>
        <taxon>Larkinella</taxon>
    </lineage>
</organism>